<dbReference type="Proteomes" id="UP000053259">
    <property type="component" value="Unassembled WGS sequence"/>
</dbReference>
<feature type="domain" description="Lethal giant larvae (Lgl)-like C-terminal" evidence="5">
    <location>
        <begin position="515"/>
        <end position="903"/>
    </location>
</feature>
<dbReference type="SUPFAM" id="SSF50978">
    <property type="entry name" value="WD40 repeat-like"/>
    <property type="match status" value="2"/>
</dbReference>
<evidence type="ECO:0000256" key="3">
    <source>
        <dbReference type="PROSITE-ProRule" id="PRU00221"/>
    </source>
</evidence>
<dbReference type="GeneID" id="27315575"/>
<proteinExistence type="inferred from homology"/>
<keyword evidence="3" id="KW-0853">WD repeat</keyword>
<dbReference type="InterPro" id="IPR001680">
    <property type="entry name" value="WD40_rpt"/>
</dbReference>
<dbReference type="Gene3D" id="2.130.10.10">
    <property type="entry name" value="YVTN repeat-like/Quinoprotein amine dehydrogenase"/>
    <property type="match status" value="2"/>
</dbReference>
<dbReference type="HOGENOM" id="CLU_006030_0_0_1"/>
<dbReference type="OrthoDB" id="19944at2759"/>
<dbReference type="EMBL" id="KN847559">
    <property type="protein sequence ID" value="KIW00842.1"/>
    <property type="molecule type" value="Genomic_DNA"/>
</dbReference>
<dbReference type="GO" id="GO:0005096">
    <property type="term" value="F:GTPase activator activity"/>
    <property type="evidence" value="ECO:0007669"/>
    <property type="project" value="TreeGrafter"/>
</dbReference>
<dbReference type="PANTHER" id="PTHR10241">
    <property type="entry name" value="LETHAL 2 GIANT LARVAE PROTEIN"/>
    <property type="match status" value="1"/>
</dbReference>
<dbReference type="PANTHER" id="PTHR10241:SF25">
    <property type="entry name" value="TOMOSYN, ISOFORM C"/>
    <property type="match status" value="1"/>
</dbReference>
<evidence type="ECO:0000313" key="7">
    <source>
        <dbReference type="Proteomes" id="UP000053259"/>
    </source>
</evidence>
<dbReference type="GO" id="GO:0005737">
    <property type="term" value="C:cytoplasm"/>
    <property type="evidence" value="ECO:0007669"/>
    <property type="project" value="TreeGrafter"/>
</dbReference>
<dbReference type="VEuPathDB" id="FungiDB:PV09_07602"/>
<evidence type="ECO:0000313" key="6">
    <source>
        <dbReference type="EMBL" id="KIW00842.1"/>
    </source>
</evidence>
<feature type="repeat" description="WD" evidence="3">
    <location>
        <begin position="242"/>
        <end position="271"/>
    </location>
</feature>
<dbReference type="RefSeq" id="XP_016210711.1">
    <property type="nucleotide sequence ID" value="XM_016361385.1"/>
</dbReference>
<dbReference type="STRING" id="253628.A0A0D1YIY7"/>
<dbReference type="AlphaFoldDB" id="A0A0D1YIY7"/>
<protein>
    <recommendedName>
        <fullName evidence="5">Lethal giant larvae (Lgl)-like C-terminal domain-containing protein</fullName>
    </recommendedName>
</protein>
<accession>A0A0D1YIY7</accession>
<sequence length="990" mass="106940">MTHLLRGKQAGIQNDLSLGITPDQFVVDDISRYGINSQTSVIAYDPVQGLLALGTNDTKFGPGQIYVFGNKRITAVLPLQRRASVKILQFCADKLICLDSRNDLSVYSLEAKKFISSYSPPGTVTALCSDPMLDYAILGMQSGDVLAYDLDRESMAPFKLPSFWGEKNPKARISPIVSLQLHPRDVGKLLIGYASGAVIYSFKQNAPQKFFEYEIPRGAPGGDADPAHTTVVRHPLLTQAVWHPTGTFVLTAHVDSSLVFWDSNDGRVVMARSLEDTNVNVPVSNAYNPSQQHSRKVPYSKIAWCANQDPDDTALLVSGGTPEDVPAQGLTLLEFGRTPNYTTSSWEVLSQHLASPKRQRILPTPPGATVVDFCLIPRTDPHFAGAHDPIALICLLSSGEILSMSFPSGYPISPTNQLPLSVTYVHPFITSIQLSPVERSQWLGLVEKRSHGPKFVEGGAEAPRPMKRFEGRNIVQTAHADGTVRLWDAGHGDEIENDALIQVDVDRAVGRRGGLDITKMSFSGASGEFAAGTRTGEVAIFRWGHNRNFGREPPPPEGNNPGGLTNIQDRTDPSLSDGFLPLTLLDMQNGPCTALKASDVGFIAAGFEGGNIAVIDMRGPAVIYKGNVQEFASSGRGGSLRRSSLSGPPKGTYASCVEFSVMTAEGDSFSSLLLHVGTNKGHVATFKIIPEQGGRHGVHFAGAVAFEDRVIRISPINAQTGAAAYATQNAFGGLRNGYKVNGVLIAVTATEARIFKPATSKGAHKSWDEFACMSAAVSRCGDGGYALVTAFQDGIARAFAIPSLKEIASARIGDVLDRNRLDEAIITETGDIFGWTGPSETAMLNVWGSGLVINRNKDTIFNPELVIPPRPTISNFQWISGSQYVTPSDLDLLIGGPDRPPSKRMIAQARADEIAARQAGRSNQQAGGQDQGYWAYMQDQINQRTQNLSLMGDSVNKLEESSASWAEQASKFVAQQKRNMVFGAMKSKFF</sequence>
<dbReference type="InParanoid" id="A0A0D1YIY7"/>
<dbReference type="InterPro" id="IPR015943">
    <property type="entry name" value="WD40/YVTN_repeat-like_dom_sf"/>
</dbReference>
<organism evidence="6 7">
    <name type="scientific">Verruconis gallopava</name>
    <dbReference type="NCBI Taxonomy" id="253628"/>
    <lineage>
        <taxon>Eukaryota</taxon>
        <taxon>Fungi</taxon>
        <taxon>Dikarya</taxon>
        <taxon>Ascomycota</taxon>
        <taxon>Pezizomycotina</taxon>
        <taxon>Dothideomycetes</taxon>
        <taxon>Pleosporomycetidae</taxon>
        <taxon>Venturiales</taxon>
        <taxon>Sympoventuriaceae</taxon>
        <taxon>Verruconis</taxon>
    </lineage>
</organism>
<dbReference type="InterPro" id="IPR036322">
    <property type="entry name" value="WD40_repeat_dom_sf"/>
</dbReference>
<comment type="similarity">
    <text evidence="1">Belongs to the WD repeat L(2)GL family.</text>
</comment>
<name>A0A0D1YIY7_9PEZI</name>
<dbReference type="SMART" id="SM00320">
    <property type="entry name" value="WD40"/>
    <property type="match status" value="4"/>
</dbReference>
<dbReference type="GO" id="GO:0006887">
    <property type="term" value="P:exocytosis"/>
    <property type="evidence" value="ECO:0007669"/>
    <property type="project" value="UniProtKB-KW"/>
</dbReference>
<evidence type="ECO:0000256" key="1">
    <source>
        <dbReference type="ARBA" id="ARBA00008070"/>
    </source>
</evidence>
<dbReference type="FunFam" id="2.130.10.10:FF:000848">
    <property type="entry name" value="SNARE-dependent exocytosis protein (Sro7), putative"/>
    <property type="match status" value="1"/>
</dbReference>
<dbReference type="FunCoup" id="A0A0D1YIY7">
    <property type="interactions" value="134"/>
</dbReference>
<evidence type="ECO:0000256" key="4">
    <source>
        <dbReference type="SAM" id="MobiDB-lite"/>
    </source>
</evidence>
<dbReference type="InterPro" id="IPR013905">
    <property type="entry name" value="Lgl_C_dom"/>
</dbReference>
<keyword evidence="2" id="KW-0268">Exocytosis</keyword>
<dbReference type="PROSITE" id="PS50082">
    <property type="entry name" value="WD_REPEATS_2"/>
    <property type="match status" value="1"/>
</dbReference>
<dbReference type="Pfam" id="PF08596">
    <property type="entry name" value="Lgl_C"/>
    <property type="match status" value="1"/>
</dbReference>
<dbReference type="GO" id="GO:0045159">
    <property type="term" value="F:myosin II binding"/>
    <property type="evidence" value="ECO:0007669"/>
    <property type="project" value="TreeGrafter"/>
</dbReference>
<gene>
    <name evidence="6" type="ORF">PV09_07602</name>
</gene>
<dbReference type="GO" id="GO:0005886">
    <property type="term" value="C:plasma membrane"/>
    <property type="evidence" value="ECO:0007669"/>
    <property type="project" value="TreeGrafter"/>
</dbReference>
<feature type="region of interest" description="Disordered" evidence="4">
    <location>
        <begin position="547"/>
        <end position="571"/>
    </location>
</feature>
<keyword evidence="7" id="KW-1185">Reference proteome</keyword>
<evidence type="ECO:0000256" key="2">
    <source>
        <dbReference type="ARBA" id="ARBA00022483"/>
    </source>
</evidence>
<reference evidence="6 7" key="1">
    <citation type="submission" date="2015-01" db="EMBL/GenBank/DDBJ databases">
        <title>The Genome Sequence of Ochroconis gallopava CBS43764.</title>
        <authorList>
            <consortium name="The Broad Institute Genomics Platform"/>
            <person name="Cuomo C."/>
            <person name="de Hoog S."/>
            <person name="Gorbushina A."/>
            <person name="Stielow B."/>
            <person name="Teixiera M."/>
            <person name="Abouelleil A."/>
            <person name="Chapman S.B."/>
            <person name="Priest M."/>
            <person name="Young S.K."/>
            <person name="Wortman J."/>
            <person name="Nusbaum C."/>
            <person name="Birren B."/>
        </authorList>
    </citation>
    <scope>NUCLEOTIDE SEQUENCE [LARGE SCALE GENOMIC DNA]</scope>
    <source>
        <strain evidence="6 7">CBS 43764</strain>
    </source>
</reference>
<dbReference type="GO" id="GO:0019905">
    <property type="term" value="F:syntaxin binding"/>
    <property type="evidence" value="ECO:0007669"/>
    <property type="project" value="TreeGrafter"/>
</dbReference>
<evidence type="ECO:0000259" key="5">
    <source>
        <dbReference type="Pfam" id="PF08596"/>
    </source>
</evidence>
<dbReference type="GO" id="GO:0006893">
    <property type="term" value="P:Golgi to plasma membrane transport"/>
    <property type="evidence" value="ECO:0007669"/>
    <property type="project" value="TreeGrafter"/>
</dbReference>